<dbReference type="InterPro" id="IPR006140">
    <property type="entry name" value="D-isomer_DH_NAD-bd"/>
</dbReference>
<dbReference type="EMBL" id="BAABGZ010000082">
    <property type="protein sequence ID" value="GAA4370664.1"/>
    <property type="molecule type" value="Genomic_DNA"/>
</dbReference>
<proteinExistence type="predicted"/>
<sequence>MRLFVYSTLNPAARAQLLSGLPPAVEATFRTNLPLAAQQPAFQQAELLMGNLPLTWCAAGMPAGLRFWQIDSAGFERYARLQLPCPVANVGDFYAWPCAETMVAGLLALYRRIPELAVLQEHRHWVGAPIRTRTGLLRHKRVVILGAGAIGLAVRHQLSGFDCEVKLLARSSPQAQLHSKAELLAALPATDIVINCLPGSAKGFFSAELIQAMCPGCLYASVGRGNTTDEPALIAALQTGQLGGAVLDVTAQEPLPADSPLWTLPNVLLTQHSGGGQPGEDEGKVEILLRNLWHLHRGEPLENLVELSRGY</sequence>
<dbReference type="Gene3D" id="3.40.50.720">
    <property type="entry name" value="NAD(P)-binding Rossmann-like Domain"/>
    <property type="match status" value="2"/>
</dbReference>
<dbReference type="InterPro" id="IPR036291">
    <property type="entry name" value="NAD(P)-bd_dom_sf"/>
</dbReference>
<evidence type="ECO:0000256" key="1">
    <source>
        <dbReference type="ARBA" id="ARBA00023002"/>
    </source>
</evidence>
<keyword evidence="2" id="KW-0520">NAD</keyword>
<dbReference type="Pfam" id="PF02826">
    <property type="entry name" value="2-Hacid_dh_C"/>
    <property type="match status" value="1"/>
</dbReference>
<dbReference type="PANTHER" id="PTHR43333:SF1">
    <property type="entry name" value="D-ISOMER SPECIFIC 2-HYDROXYACID DEHYDROGENASE NAD-BINDING DOMAIN-CONTAINING PROTEIN"/>
    <property type="match status" value="1"/>
</dbReference>
<evidence type="ECO:0000313" key="5">
    <source>
        <dbReference type="Proteomes" id="UP001501153"/>
    </source>
</evidence>
<dbReference type="CDD" id="cd05300">
    <property type="entry name" value="2-Hacid_dh_1"/>
    <property type="match status" value="1"/>
</dbReference>
<name>A0ABP8ISJ5_9BACT</name>
<dbReference type="PANTHER" id="PTHR43333">
    <property type="entry name" value="2-HACID_DH_C DOMAIN-CONTAINING PROTEIN"/>
    <property type="match status" value="1"/>
</dbReference>
<reference evidence="5" key="1">
    <citation type="journal article" date="2019" name="Int. J. Syst. Evol. Microbiol.">
        <title>The Global Catalogue of Microorganisms (GCM) 10K type strain sequencing project: providing services to taxonomists for standard genome sequencing and annotation.</title>
        <authorList>
            <consortium name="The Broad Institute Genomics Platform"/>
            <consortium name="The Broad Institute Genome Sequencing Center for Infectious Disease"/>
            <person name="Wu L."/>
            <person name="Ma J."/>
        </authorList>
    </citation>
    <scope>NUCLEOTIDE SEQUENCE [LARGE SCALE GENOMIC DNA]</scope>
    <source>
        <strain evidence="5">JCM 17923</strain>
    </source>
</reference>
<protein>
    <recommendedName>
        <fullName evidence="3">D-isomer specific 2-hydroxyacid dehydrogenase NAD-binding domain-containing protein</fullName>
    </recommendedName>
</protein>
<dbReference type="Proteomes" id="UP001501153">
    <property type="component" value="Unassembled WGS sequence"/>
</dbReference>
<dbReference type="SUPFAM" id="SSF51735">
    <property type="entry name" value="NAD(P)-binding Rossmann-fold domains"/>
    <property type="match status" value="1"/>
</dbReference>
<feature type="domain" description="D-isomer specific 2-hydroxyacid dehydrogenase NAD-binding" evidence="3">
    <location>
        <begin position="104"/>
        <end position="274"/>
    </location>
</feature>
<evidence type="ECO:0000259" key="3">
    <source>
        <dbReference type="Pfam" id="PF02826"/>
    </source>
</evidence>
<accession>A0ABP8ISJ5</accession>
<keyword evidence="5" id="KW-1185">Reference proteome</keyword>
<evidence type="ECO:0000256" key="2">
    <source>
        <dbReference type="ARBA" id="ARBA00023027"/>
    </source>
</evidence>
<organism evidence="4 5">
    <name type="scientific">Hymenobacter saemangeumensis</name>
    <dbReference type="NCBI Taxonomy" id="1084522"/>
    <lineage>
        <taxon>Bacteria</taxon>
        <taxon>Pseudomonadati</taxon>
        <taxon>Bacteroidota</taxon>
        <taxon>Cytophagia</taxon>
        <taxon>Cytophagales</taxon>
        <taxon>Hymenobacteraceae</taxon>
        <taxon>Hymenobacter</taxon>
    </lineage>
</organism>
<keyword evidence="1" id="KW-0560">Oxidoreductase</keyword>
<evidence type="ECO:0000313" key="4">
    <source>
        <dbReference type="EMBL" id="GAA4370664.1"/>
    </source>
</evidence>
<comment type="caution">
    <text evidence="4">The sequence shown here is derived from an EMBL/GenBank/DDBJ whole genome shotgun (WGS) entry which is preliminary data.</text>
</comment>
<gene>
    <name evidence="4" type="ORF">GCM10023185_45320</name>
</gene>
<dbReference type="RefSeq" id="WP_345238452.1">
    <property type="nucleotide sequence ID" value="NZ_BAABGZ010000082.1"/>
</dbReference>